<gene>
    <name evidence="2" type="ORF">FHX49_001119</name>
</gene>
<dbReference type="PANTHER" id="PTHR47837">
    <property type="entry name" value="GTP PYROPHOSPHOKINASE YJBM"/>
    <property type="match status" value="1"/>
</dbReference>
<dbReference type="EMBL" id="JACHWQ010000002">
    <property type="protein sequence ID" value="MBB2975553.1"/>
    <property type="molecule type" value="Genomic_DNA"/>
</dbReference>
<sequence>MEPLPWSKNQLKRLSRHIRDGTTPEQGLPSYGAVMLWYNDLAEHVQFVVSTLDWTPILGERPFEVTSRPKTLDTLRQKLNRDTDTPLPSVQDVAGVRFEAEMTLDEQDAVVNAITGRFEHKLDDCVRDMRATPHSGYRAVHIWLKLEARVEVQVRTHLQGDWANMYEVAADLYGRQIRYDALPADPIEKKIVRSLRAVSELRISQIEKDRNEISLLELNLEETPIIVRTRAQYRDVARRVETLKARNLRNEQELQNGLEMLRKTFREGQRGSEGV</sequence>
<reference evidence="2 3" key="1">
    <citation type="submission" date="2020-08" db="EMBL/GenBank/DDBJ databases">
        <title>Sequencing the genomes of 1000 actinobacteria strains.</title>
        <authorList>
            <person name="Klenk H.-P."/>
        </authorList>
    </citation>
    <scope>NUCLEOTIDE SEQUENCE [LARGE SCALE GENOMIC DNA]</scope>
    <source>
        <strain evidence="2 3">DSM 27099</strain>
    </source>
</reference>
<proteinExistence type="predicted"/>
<dbReference type="InterPro" id="IPR052366">
    <property type="entry name" value="GTP_Pyrophosphokinase"/>
</dbReference>
<dbReference type="Pfam" id="PF04607">
    <property type="entry name" value="RelA_SpoT"/>
    <property type="match status" value="1"/>
</dbReference>
<evidence type="ECO:0000313" key="3">
    <source>
        <dbReference type="Proteomes" id="UP000529310"/>
    </source>
</evidence>
<protein>
    <submittedName>
        <fullName evidence="2">PpGpp synthetase/RelA/SpoT-type nucleotidyltransferase</fullName>
    </submittedName>
</protein>
<dbReference type="SMART" id="SM00954">
    <property type="entry name" value="RelA_SpoT"/>
    <property type="match status" value="1"/>
</dbReference>
<dbReference type="InterPro" id="IPR043519">
    <property type="entry name" value="NT_sf"/>
</dbReference>
<dbReference type="Gene3D" id="3.30.460.10">
    <property type="entry name" value="Beta Polymerase, domain 2"/>
    <property type="match status" value="1"/>
</dbReference>
<dbReference type="AlphaFoldDB" id="A0A7W4V2C3"/>
<dbReference type="GO" id="GO:0016740">
    <property type="term" value="F:transferase activity"/>
    <property type="evidence" value="ECO:0007669"/>
    <property type="project" value="UniProtKB-KW"/>
</dbReference>
<evidence type="ECO:0000313" key="2">
    <source>
        <dbReference type="EMBL" id="MBB2975553.1"/>
    </source>
</evidence>
<name>A0A7W4V2C3_9MICO</name>
<accession>A0A7W4V2C3</accession>
<organism evidence="2 3">
    <name type="scientific">Microbacterium endophyticum</name>
    <dbReference type="NCBI Taxonomy" id="1526412"/>
    <lineage>
        <taxon>Bacteria</taxon>
        <taxon>Bacillati</taxon>
        <taxon>Actinomycetota</taxon>
        <taxon>Actinomycetes</taxon>
        <taxon>Micrococcales</taxon>
        <taxon>Microbacteriaceae</taxon>
        <taxon>Microbacterium</taxon>
    </lineage>
</organism>
<comment type="caution">
    <text evidence="2">The sequence shown here is derived from an EMBL/GenBank/DDBJ whole genome shotgun (WGS) entry which is preliminary data.</text>
</comment>
<evidence type="ECO:0000259" key="1">
    <source>
        <dbReference type="SMART" id="SM00954"/>
    </source>
</evidence>
<keyword evidence="3" id="KW-1185">Reference proteome</keyword>
<dbReference type="InterPro" id="IPR007685">
    <property type="entry name" value="RelA_SpoT"/>
</dbReference>
<feature type="domain" description="RelA/SpoT" evidence="1">
    <location>
        <begin position="67"/>
        <end position="177"/>
    </location>
</feature>
<dbReference type="Proteomes" id="UP000529310">
    <property type="component" value="Unassembled WGS sequence"/>
</dbReference>
<dbReference type="CDD" id="cd05399">
    <property type="entry name" value="NT_Rel-Spo_like"/>
    <property type="match status" value="1"/>
</dbReference>
<dbReference type="PANTHER" id="PTHR47837:SF1">
    <property type="entry name" value="GTP PYROPHOSPHOKINASE YJBM"/>
    <property type="match status" value="1"/>
</dbReference>
<keyword evidence="2" id="KW-0808">Transferase</keyword>
<dbReference type="RefSeq" id="WP_165139514.1">
    <property type="nucleotide sequence ID" value="NZ_CP049255.1"/>
</dbReference>
<dbReference type="SUPFAM" id="SSF81301">
    <property type="entry name" value="Nucleotidyltransferase"/>
    <property type="match status" value="1"/>
</dbReference>
<dbReference type="GO" id="GO:0015969">
    <property type="term" value="P:guanosine tetraphosphate metabolic process"/>
    <property type="evidence" value="ECO:0007669"/>
    <property type="project" value="InterPro"/>
</dbReference>